<gene>
    <name evidence="3" type="ORF">RUE5091_03720</name>
</gene>
<dbReference type="STRING" id="1715692.RUE5091_03720"/>
<evidence type="ECO:0000256" key="1">
    <source>
        <dbReference type="SAM" id="MobiDB-lite"/>
    </source>
</evidence>
<feature type="compositionally biased region" description="Basic and acidic residues" evidence="1">
    <location>
        <begin position="140"/>
        <end position="150"/>
    </location>
</feature>
<keyword evidence="2" id="KW-1133">Transmembrane helix</keyword>
<accession>A0A0P1IHT0</accession>
<feature type="region of interest" description="Disordered" evidence="1">
    <location>
        <begin position="135"/>
        <end position="160"/>
    </location>
</feature>
<dbReference type="Proteomes" id="UP000051260">
    <property type="component" value="Unassembled WGS sequence"/>
</dbReference>
<dbReference type="AlphaFoldDB" id="A0A0P1IHT0"/>
<evidence type="ECO:0000313" key="4">
    <source>
        <dbReference type="Proteomes" id="UP000051260"/>
    </source>
</evidence>
<dbReference type="RefSeq" id="WP_058283367.1">
    <property type="nucleotide sequence ID" value="NZ_CYUD01000013.1"/>
</dbReference>
<evidence type="ECO:0000313" key="3">
    <source>
        <dbReference type="EMBL" id="CUK14007.1"/>
    </source>
</evidence>
<evidence type="ECO:0000256" key="2">
    <source>
        <dbReference type="SAM" id="Phobius"/>
    </source>
</evidence>
<sequence>MSDVEGSDGENENIAAELNSKCWEARLELARKQRAAALANNQAPREPKTPADTCPAPPRDEAPAKPGASKFEQVIFKSTQLKKPVAHSRRKYVNRMYPIIFGAMLCGAFLHWAATSVLAGWRNPDTVVQAGLPIESASETDEKADPREDSASLSNGELDTPKTAAQFDNLNFSDITSQPGLGSLESEITKPVGNMAPPVLVAPEVLLLPALQNLNKRDKSLKSARNVTTVPAVARGTVPETPEMTDYWPVQDRTKETEVSLFVPAGVSKQTSITVLEILTSDQTDVVATARVSYSVKATQVRYYHHKDSEVADLTAKSLGGISRDFTNAGSKTRPGHIEVYLAGTGGSRTRPPNPGADPVERFVLRILEEFQ</sequence>
<protein>
    <submittedName>
        <fullName evidence="3">Uncharacterized protein</fullName>
    </submittedName>
</protein>
<keyword evidence="2" id="KW-0472">Membrane</keyword>
<proteinExistence type="predicted"/>
<feature type="region of interest" description="Disordered" evidence="1">
    <location>
        <begin position="35"/>
        <end position="66"/>
    </location>
</feature>
<organism evidence="3 4">
    <name type="scientific">Ruegeria denitrificans</name>
    <dbReference type="NCBI Taxonomy" id="1715692"/>
    <lineage>
        <taxon>Bacteria</taxon>
        <taxon>Pseudomonadati</taxon>
        <taxon>Pseudomonadota</taxon>
        <taxon>Alphaproteobacteria</taxon>
        <taxon>Rhodobacterales</taxon>
        <taxon>Roseobacteraceae</taxon>
        <taxon>Ruegeria</taxon>
    </lineage>
</organism>
<dbReference type="OrthoDB" id="7701077at2"/>
<feature type="transmembrane region" description="Helical" evidence="2">
    <location>
        <begin position="99"/>
        <end position="121"/>
    </location>
</feature>
<reference evidence="4" key="1">
    <citation type="submission" date="2015-09" db="EMBL/GenBank/DDBJ databases">
        <authorList>
            <person name="Rodrigo-Torres L."/>
            <person name="Arahal D.R."/>
        </authorList>
    </citation>
    <scope>NUCLEOTIDE SEQUENCE [LARGE SCALE GENOMIC DNA]</scope>
    <source>
        <strain evidence="4">CECT 5091</strain>
    </source>
</reference>
<keyword evidence="2" id="KW-0812">Transmembrane</keyword>
<name>A0A0P1IHT0_9RHOB</name>
<dbReference type="EMBL" id="CYUD01000013">
    <property type="protein sequence ID" value="CUK14007.1"/>
    <property type="molecule type" value="Genomic_DNA"/>
</dbReference>
<keyword evidence="4" id="KW-1185">Reference proteome</keyword>